<name>A0A1I7YLH1_9BILA</name>
<dbReference type="AlphaFoldDB" id="A0A1I7YLH1"/>
<evidence type="ECO:0000256" key="1">
    <source>
        <dbReference type="SAM" id="SignalP"/>
    </source>
</evidence>
<reference evidence="3" key="1">
    <citation type="submission" date="2016-11" db="UniProtKB">
        <authorList>
            <consortium name="WormBaseParasite"/>
        </authorList>
    </citation>
    <scope>IDENTIFICATION</scope>
</reference>
<dbReference type="Proteomes" id="UP000095287">
    <property type="component" value="Unplaced"/>
</dbReference>
<keyword evidence="2" id="KW-1185">Reference proteome</keyword>
<dbReference type="WBParaSite" id="L893_g17327.t1">
    <property type="protein sequence ID" value="L893_g17327.t1"/>
    <property type="gene ID" value="L893_g17327"/>
</dbReference>
<feature type="chain" id="PRO_5009312382" evidence="1">
    <location>
        <begin position="19"/>
        <end position="133"/>
    </location>
</feature>
<evidence type="ECO:0000313" key="2">
    <source>
        <dbReference type="Proteomes" id="UP000095287"/>
    </source>
</evidence>
<sequence length="133" mass="15194">MNFFSALVSSLFLSTIYAFDESYEQLGTVAVRLTTIHEQDKPPVNMCESDSNVYISPSKKVTIRYHTSTELTFEVAQLRDKLRCREDLLYNHFGRPLTLESNGVNETCLVTFPGRVRLVVEELHLSRPDCESS</sequence>
<evidence type="ECO:0000313" key="3">
    <source>
        <dbReference type="WBParaSite" id="L893_g17327.t1"/>
    </source>
</evidence>
<proteinExistence type="predicted"/>
<protein>
    <submittedName>
        <fullName evidence="3">Secreted protein</fullName>
    </submittedName>
</protein>
<feature type="signal peptide" evidence="1">
    <location>
        <begin position="1"/>
        <end position="18"/>
    </location>
</feature>
<accession>A0A1I7YLH1</accession>
<organism evidence="2 3">
    <name type="scientific">Steinernema glaseri</name>
    <dbReference type="NCBI Taxonomy" id="37863"/>
    <lineage>
        <taxon>Eukaryota</taxon>
        <taxon>Metazoa</taxon>
        <taxon>Ecdysozoa</taxon>
        <taxon>Nematoda</taxon>
        <taxon>Chromadorea</taxon>
        <taxon>Rhabditida</taxon>
        <taxon>Tylenchina</taxon>
        <taxon>Panagrolaimomorpha</taxon>
        <taxon>Strongyloidoidea</taxon>
        <taxon>Steinernematidae</taxon>
        <taxon>Steinernema</taxon>
    </lineage>
</organism>
<keyword evidence="1" id="KW-0732">Signal</keyword>